<dbReference type="GO" id="GO:0045271">
    <property type="term" value="C:respiratory chain complex I"/>
    <property type="evidence" value="ECO:0007669"/>
    <property type="project" value="InterPro"/>
</dbReference>
<comment type="similarity">
    <text evidence="1">Belongs to the complex I NDUFA12 subunit family.</text>
</comment>
<evidence type="ECO:0000313" key="4">
    <source>
        <dbReference type="Proteomes" id="UP000232323"/>
    </source>
</evidence>
<dbReference type="PANTHER" id="PTHR32470:SF2">
    <property type="entry name" value="NADH DEHYDROGENASE [UBIQUINONE] 1 ALPHA SUBCOMPLEX ASSEMBLY FACTOR 2"/>
    <property type="match status" value="1"/>
</dbReference>
<organism evidence="3 4">
    <name type="scientific">Chlamydomonas eustigma</name>
    <dbReference type="NCBI Taxonomy" id="1157962"/>
    <lineage>
        <taxon>Eukaryota</taxon>
        <taxon>Viridiplantae</taxon>
        <taxon>Chlorophyta</taxon>
        <taxon>core chlorophytes</taxon>
        <taxon>Chlorophyceae</taxon>
        <taxon>CS clade</taxon>
        <taxon>Chlamydomonadales</taxon>
        <taxon>Chlamydomonadaceae</taxon>
        <taxon>Chlamydomonas</taxon>
    </lineage>
</organism>
<dbReference type="InterPro" id="IPR052618">
    <property type="entry name" value="ComplexI_NDUFA12"/>
</dbReference>
<reference evidence="3 4" key="1">
    <citation type="submission" date="2017-08" db="EMBL/GenBank/DDBJ databases">
        <title>Acidophilic green algal genome provides insights into adaptation to an acidic environment.</title>
        <authorList>
            <person name="Hirooka S."/>
            <person name="Hirose Y."/>
            <person name="Kanesaki Y."/>
            <person name="Higuchi S."/>
            <person name="Fujiwara T."/>
            <person name="Onuma R."/>
            <person name="Era A."/>
            <person name="Ohbayashi R."/>
            <person name="Uzuka A."/>
            <person name="Nozaki H."/>
            <person name="Yoshikawa H."/>
            <person name="Miyagishima S.Y."/>
        </authorList>
    </citation>
    <scope>NUCLEOTIDE SEQUENCE [LARGE SCALE GENOMIC DNA]</scope>
    <source>
        <strain evidence="3 4">NIES-2499</strain>
    </source>
</reference>
<protein>
    <submittedName>
        <fullName evidence="3">Uncharacterized protein</fullName>
    </submittedName>
</protein>
<feature type="compositionally biased region" description="Low complexity" evidence="2">
    <location>
        <begin position="115"/>
        <end position="126"/>
    </location>
</feature>
<evidence type="ECO:0000256" key="1">
    <source>
        <dbReference type="ARBA" id="ARBA00007355"/>
    </source>
</evidence>
<dbReference type="EMBL" id="BEGY01000005">
    <property type="protein sequence ID" value="GAX73749.1"/>
    <property type="molecule type" value="Genomic_DNA"/>
</dbReference>
<sequence length="144" mass="16236">MSSAARGGDKNGYFETVRGEKVERREVKWSTVYVNYNPNDIPSEWRMWLRKLRENPPTDAEMAQSQAKAEIMKQKVAAIDEEERLRRLRMESMGMHAHQASPQPDLSRFLQNVDSESAAGPSGAASKPQQSAGDFKPEAWSPKA</sequence>
<evidence type="ECO:0000256" key="2">
    <source>
        <dbReference type="SAM" id="MobiDB-lite"/>
    </source>
</evidence>
<dbReference type="AlphaFoldDB" id="A0A250WSS3"/>
<dbReference type="PANTHER" id="PTHR32470">
    <property type="entry name" value="ADH DEHYDROGENASE [UBIQUINONE] 1 ALPHA SUBCOMPLEX ASSEMBLY FACTOR 2"/>
    <property type="match status" value="1"/>
</dbReference>
<feature type="compositionally biased region" description="Polar residues" evidence="2">
    <location>
        <begin position="100"/>
        <end position="114"/>
    </location>
</feature>
<evidence type="ECO:0000313" key="3">
    <source>
        <dbReference type="EMBL" id="GAX73749.1"/>
    </source>
</evidence>
<dbReference type="InterPro" id="IPR007763">
    <property type="entry name" value="NDUFA12"/>
</dbReference>
<keyword evidence="4" id="KW-1185">Reference proteome</keyword>
<comment type="caution">
    <text evidence="3">The sequence shown here is derived from an EMBL/GenBank/DDBJ whole genome shotgun (WGS) entry which is preliminary data.</text>
</comment>
<proteinExistence type="inferred from homology"/>
<name>A0A250WSS3_9CHLO</name>
<gene>
    <name evidence="3" type="ORF">CEUSTIGMA_g1201.t1</name>
</gene>
<dbReference type="OrthoDB" id="274641at2759"/>
<dbReference type="GO" id="GO:0005739">
    <property type="term" value="C:mitochondrion"/>
    <property type="evidence" value="ECO:0007669"/>
    <property type="project" value="TreeGrafter"/>
</dbReference>
<accession>A0A250WSS3</accession>
<dbReference type="GO" id="GO:0032981">
    <property type="term" value="P:mitochondrial respiratory chain complex I assembly"/>
    <property type="evidence" value="ECO:0007669"/>
    <property type="project" value="TreeGrafter"/>
</dbReference>
<feature type="region of interest" description="Disordered" evidence="2">
    <location>
        <begin position="91"/>
        <end position="144"/>
    </location>
</feature>
<dbReference type="STRING" id="1157962.A0A250WSS3"/>
<dbReference type="Pfam" id="PF05071">
    <property type="entry name" value="NDUFA12"/>
    <property type="match status" value="1"/>
</dbReference>
<dbReference type="Proteomes" id="UP000232323">
    <property type="component" value="Unassembled WGS sequence"/>
</dbReference>